<sequence>MWCYSSEKCRKYSSIIGAHLLISPLSFIWIYGNLSAYMDSYFRFACTRQCLDGDSQWIIGLATGMICPGVLLTKQIADRISLKTLQLLSALVVNAGIFASAWTIALSVAGTTVLLGVNLGVVTGMSTVVAFEYVSGWAPQKASFLMATTSGASTLLSLVQNQIITAIVNPNNLKPDANIGSRTFFSQKEVLDRVPLAVIAYGAMTLGLQLMGYILLAPQTRPDTSSNTNSPNATHKIKPEGLYDDKSIEKHLESSEIQRNGFDREDYGSHDVTNSPISDASKDTTSKTSSLGRNETGSASPTQTPESERSLKPFDVLKTPAFYAVFLFGTSTTYALILKSNFYKQFGLLYIRNDQYLTLVGTLIPVVAAVSRLSVGAALNRCVITIKDAIVFSLSLNSILCSFWYIIPQVDAVLYLFFILCLALVQSLSYLILPVASLNIFGPEHFSTNYGLLQLSLLLVGILSPVVISPLLEALGWFWLFASASICCLLSLVLVVCADFNPRKVTSYTKDD</sequence>
<feature type="region of interest" description="Disordered" evidence="6">
    <location>
        <begin position="258"/>
        <end position="310"/>
    </location>
</feature>
<dbReference type="PANTHER" id="PTHR43385:SF1">
    <property type="entry name" value="RIBOFLAVIN TRANSPORTER RIBJ"/>
    <property type="match status" value="1"/>
</dbReference>
<feature type="transmembrane region" description="Helical" evidence="7">
    <location>
        <begin position="478"/>
        <end position="500"/>
    </location>
</feature>
<feature type="transmembrane region" description="Helical" evidence="7">
    <location>
        <begin position="450"/>
        <end position="472"/>
    </location>
</feature>
<evidence type="ECO:0000313" key="8">
    <source>
        <dbReference type="EMBL" id="GFS11044.1"/>
    </source>
</evidence>
<feature type="transmembrane region" description="Helical" evidence="7">
    <location>
        <begin position="194"/>
        <end position="216"/>
    </location>
</feature>
<comment type="caution">
    <text evidence="8">The sequence shown here is derived from an EMBL/GenBank/DDBJ whole genome shotgun (WGS) entry which is preliminary data.</text>
</comment>
<keyword evidence="2" id="KW-0813">Transport</keyword>
<proteinExistence type="predicted"/>
<evidence type="ECO:0000313" key="9">
    <source>
        <dbReference type="Proteomes" id="UP000762676"/>
    </source>
</evidence>
<reference evidence="8 9" key="1">
    <citation type="journal article" date="2021" name="Elife">
        <title>Chloroplast acquisition without the gene transfer in kleptoplastic sea slugs, Plakobranchus ocellatus.</title>
        <authorList>
            <person name="Maeda T."/>
            <person name="Takahashi S."/>
            <person name="Yoshida T."/>
            <person name="Shimamura S."/>
            <person name="Takaki Y."/>
            <person name="Nagai Y."/>
            <person name="Toyoda A."/>
            <person name="Suzuki Y."/>
            <person name="Arimoto A."/>
            <person name="Ishii H."/>
            <person name="Satoh N."/>
            <person name="Nishiyama T."/>
            <person name="Hasebe M."/>
            <person name="Maruyama T."/>
            <person name="Minagawa J."/>
            <person name="Obokata J."/>
            <person name="Shigenobu S."/>
        </authorList>
    </citation>
    <scope>NUCLEOTIDE SEQUENCE [LARGE SCALE GENOMIC DNA]</scope>
</reference>
<dbReference type="AlphaFoldDB" id="A0AAV4IL24"/>
<feature type="transmembrane region" description="Helical" evidence="7">
    <location>
        <begin position="85"/>
        <end position="105"/>
    </location>
</feature>
<evidence type="ECO:0000256" key="2">
    <source>
        <dbReference type="ARBA" id="ARBA00022448"/>
    </source>
</evidence>
<evidence type="ECO:0000256" key="1">
    <source>
        <dbReference type="ARBA" id="ARBA00004141"/>
    </source>
</evidence>
<dbReference type="InterPro" id="IPR036259">
    <property type="entry name" value="MFS_trans_sf"/>
</dbReference>
<feature type="compositionally biased region" description="Basic and acidic residues" evidence="6">
    <location>
        <begin position="258"/>
        <end position="269"/>
    </location>
</feature>
<dbReference type="PANTHER" id="PTHR43385">
    <property type="entry name" value="RIBOFLAVIN TRANSPORTER RIBJ"/>
    <property type="match status" value="1"/>
</dbReference>
<feature type="transmembrane region" description="Helical" evidence="7">
    <location>
        <begin position="389"/>
        <end position="407"/>
    </location>
</feature>
<protein>
    <submittedName>
        <fullName evidence="8">Oxalate:formate antiporter</fullName>
    </submittedName>
</protein>
<feature type="transmembrane region" description="Helical" evidence="7">
    <location>
        <begin position="57"/>
        <end position="73"/>
    </location>
</feature>
<dbReference type="SUPFAM" id="SSF103473">
    <property type="entry name" value="MFS general substrate transporter"/>
    <property type="match status" value="1"/>
</dbReference>
<evidence type="ECO:0000256" key="3">
    <source>
        <dbReference type="ARBA" id="ARBA00022692"/>
    </source>
</evidence>
<feature type="transmembrane region" description="Helical" evidence="7">
    <location>
        <begin position="320"/>
        <end position="337"/>
    </location>
</feature>
<dbReference type="Gene3D" id="1.20.1250.20">
    <property type="entry name" value="MFS general substrate transporter like domains"/>
    <property type="match status" value="2"/>
</dbReference>
<feature type="compositionally biased region" description="Polar residues" evidence="6">
    <location>
        <begin position="291"/>
        <end position="305"/>
    </location>
</feature>
<gene>
    <name evidence="8" type="ORF">ElyMa_001337100</name>
</gene>
<name>A0AAV4IL24_9GAST</name>
<dbReference type="GO" id="GO:0016020">
    <property type="term" value="C:membrane"/>
    <property type="evidence" value="ECO:0007669"/>
    <property type="project" value="UniProtKB-SubCell"/>
</dbReference>
<dbReference type="InterPro" id="IPR052983">
    <property type="entry name" value="MFS_Riboflavin_Transporter"/>
</dbReference>
<feature type="transmembrane region" description="Helical" evidence="7">
    <location>
        <begin position="357"/>
        <end position="377"/>
    </location>
</feature>
<keyword evidence="5 7" id="KW-0472">Membrane</keyword>
<dbReference type="EMBL" id="BMAT01002658">
    <property type="protein sequence ID" value="GFS11044.1"/>
    <property type="molecule type" value="Genomic_DNA"/>
</dbReference>
<keyword evidence="3 7" id="KW-0812">Transmembrane</keyword>
<feature type="compositionally biased region" description="Polar residues" evidence="6">
    <location>
        <begin position="222"/>
        <end position="233"/>
    </location>
</feature>
<keyword evidence="4 7" id="KW-1133">Transmembrane helix</keyword>
<evidence type="ECO:0000256" key="6">
    <source>
        <dbReference type="SAM" id="MobiDB-lite"/>
    </source>
</evidence>
<feature type="transmembrane region" description="Helical" evidence="7">
    <location>
        <begin position="143"/>
        <end position="168"/>
    </location>
</feature>
<evidence type="ECO:0000256" key="4">
    <source>
        <dbReference type="ARBA" id="ARBA00022989"/>
    </source>
</evidence>
<evidence type="ECO:0000256" key="5">
    <source>
        <dbReference type="ARBA" id="ARBA00023136"/>
    </source>
</evidence>
<feature type="region of interest" description="Disordered" evidence="6">
    <location>
        <begin position="222"/>
        <end position="244"/>
    </location>
</feature>
<organism evidence="8 9">
    <name type="scientific">Elysia marginata</name>
    <dbReference type="NCBI Taxonomy" id="1093978"/>
    <lineage>
        <taxon>Eukaryota</taxon>
        <taxon>Metazoa</taxon>
        <taxon>Spiralia</taxon>
        <taxon>Lophotrochozoa</taxon>
        <taxon>Mollusca</taxon>
        <taxon>Gastropoda</taxon>
        <taxon>Heterobranchia</taxon>
        <taxon>Euthyneura</taxon>
        <taxon>Panpulmonata</taxon>
        <taxon>Sacoglossa</taxon>
        <taxon>Placobranchoidea</taxon>
        <taxon>Plakobranchidae</taxon>
        <taxon>Elysia</taxon>
    </lineage>
</organism>
<evidence type="ECO:0000256" key="7">
    <source>
        <dbReference type="SAM" id="Phobius"/>
    </source>
</evidence>
<feature type="transmembrane region" description="Helical" evidence="7">
    <location>
        <begin position="12"/>
        <end position="32"/>
    </location>
</feature>
<keyword evidence="9" id="KW-1185">Reference proteome</keyword>
<dbReference type="Proteomes" id="UP000762676">
    <property type="component" value="Unassembled WGS sequence"/>
</dbReference>
<feature type="transmembrane region" description="Helical" evidence="7">
    <location>
        <begin position="111"/>
        <end position="131"/>
    </location>
</feature>
<feature type="transmembrane region" description="Helical" evidence="7">
    <location>
        <begin position="413"/>
        <end position="438"/>
    </location>
</feature>
<comment type="subcellular location">
    <subcellularLocation>
        <location evidence="1">Membrane</location>
        <topology evidence="1">Multi-pass membrane protein</topology>
    </subcellularLocation>
</comment>
<accession>A0AAV4IL24</accession>